<protein>
    <submittedName>
        <fullName evidence="1">Nucleotide-diphospho-sugar transferase</fullName>
    </submittedName>
</protein>
<proteinExistence type="predicted"/>
<dbReference type="EMBL" id="MU273612">
    <property type="protein sequence ID" value="KAI0030633.1"/>
    <property type="molecule type" value="Genomic_DNA"/>
</dbReference>
<accession>A0ACB8QGB5</accession>
<keyword evidence="1" id="KW-0808">Transferase</keyword>
<keyword evidence="2" id="KW-1185">Reference proteome</keyword>
<name>A0ACB8QGB5_9AGAM</name>
<dbReference type="Proteomes" id="UP000814128">
    <property type="component" value="Unassembled WGS sequence"/>
</dbReference>
<reference evidence="1" key="1">
    <citation type="submission" date="2021-02" db="EMBL/GenBank/DDBJ databases">
        <authorList>
            <consortium name="DOE Joint Genome Institute"/>
            <person name="Ahrendt S."/>
            <person name="Looney B.P."/>
            <person name="Miyauchi S."/>
            <person name="Morin E."/>
            <person name="Drula E."/>
            <person name="Courty P.E."/>
            <person name="Chicoki N."/>
            <person name="Fauchery L."/>
            <person name="Kohler A."/>
            <person name="Kuo A."/>
            <person name="Labutti K."/>
            <person name="Pangilinan J."/>
            <person name="Lipzen A."/>
            <person name="Riley R."/>
            <person name="Andreopoulos W."/>
            <person name="He G."/>
            <person name="Johnson J."/>
            <person name="Barry K.W."/>
            <person name="Grigoriev I.V."/>
            <person name="Nagy L."/>
            <person name="Hibbett D."/>
            <person name="Henrissat B."/>
            <person name="Matheny P.B."/>
            <person name="Labbe J."/>
            <person name="Martin F."/>
        </authorList>
    </citation>
    <scope>NUCLEOTIDE SEQUENCE</scope>
    <source>
        <strain evidence="1">EC-137</strain>
    </source>
</reference>
<evidence type="ECO:0000313" key="2">
    <source>
        <dbReference type="Proteomes" id="UP000814128"/>
    </source>
</evidence>
<comment type="caution">
    <text evidence="1">The sequence shown here is derived from an EMBL/GenBank/DDBJ whole genome shotgun (WGS) entry which is preliminary data.</text>
</comment>
<evidence type="ECO:0000313" key="1">
    <source>
        <dbReference type="EMBL" id="KAI0030633.1"/>
    </source>
</evidence>
<reference evidence="1" key="2">
    <citation type="journal article" date="2022" name="New Phytol.">
        <title>Evolutionary transition to the ectomycorrhizal habit in the genomes of a hyperdiverse lineage of mushroom-forming fungi.</title>
        <authorList>
            <person name="Looney B."/>
            <person name="Miyauchi S."/>
            <person name="Morin E."/>
            <person name="Drula E."/>
            <person name="Courty P.E."/>
            <person name="Kohler A."/>
            <person name="Kuo A."/>
            <person name="LaButti K."/>
            <person name="Pangilinan J."/>
            <person name="Lipzen A."/>
            <person name="Riley R."/>
            <person name="Andreopoulos W."/>
            <person name="He G."/>
            <person name="Johnson J."/>
            <person name="Nolan M."/>
            <person name="Tritt A."/>
            <person name="Barry K.W."/>
            <person name="Grigoriev I.V."/>
            <person name="Nagy L.G."/>
            <person name="Hibbett D."/>
            <person name="Henrissat B."/>
            <person name="Matheny P.B."/>
            <person name="Labbe J."/>
            <person name="Martin F.M."/>
        </authorList>
    </citation>
    <scope>NUCLEOTIDE SEQUENCE</scope>
    <source>
        <strain evidence="1">EC-137</strain>
    </source>
</reference>
<sequence length="633" mass="69718">MQGDSITYAILLPITSRGLENEDDCLRLLERFTRCLKRTTHADIHECGGTHFCFRVYLAIDHDDTFILSHDARGRNRAEAILQAEGVDHATLVPPPTTSRGHVCELWRLLARRGAQDACDYFVLMSADVELQDAGWMHAAHAEFAALASACGVPAGFGCVVFTDTSFPGMPTFPIVSSTHMGIFGGEIVPAVFKNQDGDSFLFQLYRRWGCARMIASRLSNGIGGGTNGRYNKFTAVEWTFETLDEATARVEDWLRAKAPAAERKLTLDVVVPSYRVQPKLLEGILNLTPSPTCTTTFIIIIDDPHAPATTALEARFGIRPDVRIRVNAQNLGASLSRNRGLYESAAEWVFFLDDDVQPAPDLLIAAECAIRATPDAAGFVGSVRFPPAATAVTAAVHLTGVLNFWDLAERWGTGGEDMPWGVTASVIVRRNIRDDVRFDTVFPKTGGGEDVDFCLQKCTASLARGGRGFIPAPDVRAVHPWWNDGRPPFKRFYMWAVGDAPLMKKHPKHTFLDAPCSAELFLLAGLGTLAGTPGALVRGDVLLVLLSTTFAACVFAANVLHDLYRHLWRDAARWADLNTPLRRGRWLHAVVLSTVIRMTYVPPKYEMARWDDFADLASVLGRGRSRQLLPLL</sequence>
<gene>
    <name evidence="1" type="ORF">K488DRAFT_87594</name>
</gene>
<organism evidence="1 2">
    <name type="scientific">Vararia minispora EC-137</name>
    <dbReference type="NCBI Taxonomy" id="1314806"/>
    <lineage>
        <taxon>Eukaryota</taxon>
        <taxon>Fungi</taxon>
        <taxon>Dikarya</taxon>
        <taxon>Basidiomycota</taxon>
        <taxon>Agaricomycotina</taxon>
        <taxon>Agaricomycetes</taxon>
        <taxon>Russulales</taxon>
        <taxon>Lachnocladiaceae</taxon>
        <taxon>Vararia</taxon>
    </lineage>
</organism>